<dbReference type="OrthoDB" id="35706at10239"/>
<evidence type="ECO:0000313" key="2">
    <source>
        <dbReference type="Proteomes" id="UP000017781"/>
    </source>
</evidence>
<organism evidence="1 2">
    <name type="scientific">Lactobacillus phage J-1</name>
    <dbReference type="NCBI Taxonomy" id="1414736"/>
    <lineage>
        <taxon>Viruses</taxon>
        <taxon>Duplodnaviria</taxon>
        <taxon>Heunggongvirae</taxon>
        <taxon>Uroviricota</taxon>
        <taxon>Caudoviricetes</taxon>
        <taxon>Junavirus</taxon>
        <taxon>Junavirus J1</taxon>
    </lineage>
</organism>
<accession>U5U4J9</accession>
<dbReference type="GeneID" id="17503439"/>
<sequence length="79" mass="9167">MTRSPSMLKAWVPPLTNLPWVAKSQFHWLWPRRLMTPELLPTTMVISSFPHTSGVPVQAGEWGLYRIPIKKVIHHAKKR</sequence>
<proteinExistence type="predicted"/>
<dbReference type="Proteomes" id="UP000017781">
    <property type="component" value="Segment"/>
</dbReference>
<evidence type="ECO:0000313" key="1">
    <source>
        <dbReference type="EMBL" id="AGZ17350.1"/>
    </source>
</evidence>
<dbReference type="RefSeq" id="YP_008767270.1">
    <property type="nucleotide sequence ID" value="NC_022756.1"/>
</dbReference>
<gene>
    <name evidence="1" type="ORF">J1_27</name>
</gene>
<dbReference type="KEGG" id="vg:17503439"/>
<keyword evidence="2" id="KW-1185">Reference proteome</keyword>
<reference evidence="1 2" key="1">
    <citation type="journal article" date="2014" name="Genome Announc.">
        <title>Complete Genome Sequences of Lactobacillus Phages J-1 and PL-1.</title>
        <authorList>
            <person name="Dieterle M.E."/>
            <person name="Jacobs-Sera D."/>
            <person name="Russell D."/>
            <person name="Hatfull G."/>
            <person name="Piuri M."/>
        </authorList>
    </citation>
    <scope>NUCLEOTIDE SEQUENCE [LARGE SCALE GENOMIC DNA]</scope>
</reference>
<name>U5U4J9_9CAUD</name>
<protein>
    <submittedName>
        <fullName evidence="1">Uncharacterized protein</fullName>
    </submittedName>
</protein>
<dbReference type="EMBL" id="KC171646">
    <property type="protein sequence ID" value="AGZ17350.1"/>
    <property type="molecule type" value="Genomic_DNA"/>
</dbReference>